<comment type="caution">
    <text evidence="1">The sequence shown here is derived from an EMBL/GenBank/DDBJ whole genome shotgun (WGS) entry which is preliminary data.</text>
</comment>
<dbReference type="Proteomes" id="UP000242502">
    <property type="component" value="Unassembled WGS sequence"/>
</dbReference>
<protein>
    <submittedName>
        <fullName evidence="1">Uncharacterized protein</fullName>
    </submittedName>
</protein>
<accession>A0A1D2QQE2</accession>
<dbReference type="AlphaFoldDB" id="A0A1D2QQE2"/>
<sequence length="106" mass="12164">MSTNQSIENPLELSTTAIGKFFSHVSDRIKLGLIDGNHPSNNDIINLFHQAAREDNIDSRILDEIQRLGSDSELTQKLDQGWHRVTKLYLTARMRAKFWEIPTSQK</sequence>
<evidence type="ECO:0000313" key="1">
    <source>
        <dbReference type="EMBL" id="ODS23792.1"/>
    </source>
</evidence>
<gene>
    <name evidence="1" type="ORF">AB835_06945</name>
</gene>
<reference evidence="1 2" key="1">
    <citation type="journal article" date="2016" name="Appl. Environ. Microbiol.">
        <title>Lack of Overt Genome Reduction in the Bryostatin-Producing Bryozoan Symbiont "Candidatus Endobugula sertula".</title>
        <authorList>
            <person name="Miller I.J."/>
            <person name="Vanee N."/>
            <person name="Fong S.S."/>
            <person name="Lim-Fong G.E."/>
            <person name="Kwan J.C."/>
        </authorList>
    </citation>
    <scope>NUCLEOTIDE SEQUENCE [LARGE SCALE GENOMIC DNA]</scope>
    <source>
        <strain evidence="1">AB1-4</strain>
    </source>
</reference>
<evidence type="ECO:0000313" key="2">
    <source>
        <dbReference type="Proteomes" id="UP000242502"/>
    </source>
</evidence>
<name>A0A1D2QQE2_9GAMM</name>
<organism evidence="1 2">
    <name type="scientific">Candidatus Endobugula sertula</name>
    <name type="common">Bugula neritina bacterial symbiont</name>
    <dbReference type="NCBI Taxonomy" id="62101"/>
    <lineage>
        <taxon>Bacteria</taxon>
        <taxon>Pseudomonadati</taxon>
        <taxon>Pseudomonadota</taxon>
        <taxon>Gammaproteobacteria</taxon>
        <taxon>Cellvibrionales</taxon>
        <taxon>Cellvibrionaceae</taxon>
        <taxon>Candidatus Endobugula</taxon>
    </lineage>
</organism>
<proteinExistence type="predicted"/>
<dbReference type="EMBL" id="MDLC01000020">
    <property type="protein sequence ID" value="ODS23792.1"/>
    <property type="molecule type" value="Genomic_DNA"/>
</dbReference>